<dbReference type="Proteomes" id="UP000268162">
    <property type="component" value="Unassembled WGS sequence"/>
</dbReference>
<evidence type="ECO:0000256" key="2">
    <source>
        <dbReference type="SAM" id="Phobius"/>
    </source>
</evidence>
<reference evidence="4" key="1">
    <citation type="journal article" date="2018" name="Nat. Microbiol.">
        <title>Leveraging single-cell genomics to expand the fungal tree of life.</title>
        <authorList>
            <person name="Ahrendt S.R."/>
            <person name="Quandt C.A."/>
            <person name="Ciobanu D."/>
            <person name="Clum A."/>
            <person name="Salamov A."/>
            <person name="Andreopoulos B."/>
            <person name="Cheng J.F."/>
            <person name="Woyke T."/>
            <person name="Pelin A."/>
            <person name="Henrissat B."/>
            <person name="Reynolds N.K."/>
            <person name="Benny G.L."/>
            <person name="Smith M.E."/>
            <person name="James T.Y."/>
            <person name="Grigoriev I.V."/>
        </authorList>
    </citation>
    <scope>NUCLEOTIDE SEQUENCE [LARGE SCALE GENOMIC DNA]</scope>
    <source>
        <strain evidence="4">RSA 468</strain>
    </source>
</reference>
<dbReference type="AlphaFoldDB" id="A0A4P9ZTP7"/>
<keyword evidence="2" id="KW-1133">Transmembrane helix</keyword>
<proteinExistence type="predicted"/>
<gene>
    <name evidence="3" type="ORF">BJ085DRAFT_35902</name>
</gene>
<accession>A0A4P9ZTP7</accession>
<name>A0A4P9ZTP7_9FUNG</name>
<keyword evidence="2" id="KW-0812">Transmembrane</keyword>
<evidence type="ECO:0000256" key="1">
    <source>
        <dbReference type="SAM" id="MobiDB-lite"/>
    </source>
</evidence>
<evidence type="ECO:0000313" key="4">
    <source>
        <dbReference type="Proteomes" id="UP000268162"/>
    </source>
</evidence>
<protein>
    <submittedName>
        <fullName evidence="3">Uncharacterized protein</fullName>
    </submittedName>
</protein>
<feature type="region of interest" description="Disordered" evidence="1">
    <location>
        <begin position="1"/>
        <end position="20"/>
    </location>
</feature>
<keyword evidence="4" id="KW-1185">Reference proteome</keyword>
<feature type="transmembrane region" description="Helical" evidence="2">
    <location>
        <begin position="37"/>
        <end position="56"/>
    </location>
</feature>
<organism evidence="3 4">
    <name type="scientific">Dimargaris cristalligena</name>
    <dbReference type="NCBI Taxonomy" id="215637"/>
    <lineage>
        <taxon>Eukaryota</taxon>
        <taxon>Fungi</taxon>
        <taxon>Fungi incertae sedis</taxon>
        <taxon>Zoopagomycota</taxon>
        <taxon>Kickxellomycotina</taxon>
        <taxon>Dimargaritomycetes</taxon>
        <taxon>Dimargaritales</taxon>
        <taxon>Dimargaritaceae</taxon>
        <taxon>Dimargaris</taxon>
    </lineage>
</organism>
<evidence type="ECO:0000313" key="3">
    <source>
        <dbReference type="EMBL" id="RKP36211.1"/>
    </source>
</evidence>
<dbReference type="EMBL" id="ML002697">
    <property type="protein sequence ID" value="RKP36211.1"/>
    <property type="molecule type" value="Genomic_DNA"/>
</dbReference>
<sequence length="81" mass="9126">MSTRKSNQKRLSEANATTSKEIAPRRWFKAWTSISPLTRLWISTGFAGLAIFMLAFEDKIFETAPKKIIFKRPDSDSGSSA</sequence>
<keyword evidence="2" id="KW-0472">Membrane</keyword>